<dbReference type="GO" id="GO:1904047">
    <property type="term" value="F:S-adenosyl-L-methionine binding"/>
    <property type="evidence" value="ECO:0007669"/>
    <property type="project" value="TreeGrafter"/>
</dbReference>
<dbReference type="InterPro" id="IPR012327">
    <property type="entry name" value="MeTrfase_D12"/>
</dbReference>
<reference evidence="6 7" key="5">
    <citation type="submission" date="2020-12" db="EMBL/GenBank/DDBJ databases">
        <title>Comparative genomics of Clostridium perfringens reveals patterns of host-associated phylogenetic clades and virulence factors.</title>
        <authorList>
            <person name="Smith A.H."/>
            <person name="Geier R."/>
        </authorList>
    </citation>
    <scope>NUCLEOTIDE SEQUENCE [LARGE SCALE GENOMIC DNA]</scope>
    <source>
        <strain evidence="6 7">CHD15829P</strain>
    </source>
</reference>
<dbReference type="InterPro" id="IPR029063">
    <property type="entry name" value="SAM-dependent_MTases_sf"/>
</dbReference>
<proteinExistence type="predicted"/>
<evidence type="ECO:0000313" key="6">
    <source>
        <dbReference type="EMBL" id="MBO3418050.1"/>
    </source>
</evidence>
<dbReference type="AlphaFoldDB" id="A0A0K2Y7N5"/>
<dbReference type="EC" id="2.1.1.72" evidence="4"/>
<dbReference type="PRINTS" id="PR00505">
    <property type="entry name" value="D12N6MTFRASE"/>
</dbReference>
<dbReference type="Gene3D" id="3.40.50.150">
    <property type="entry name" value="Vaccinia Virus protein VP39"/>
    <property type="match status" value="2"/>
</dbReference>
<dbReference type="SUPFAM" id="SSF53335">
    <property type="entry name" value="S-adenosyl-L-methionine-dependent methyltransferases"/>
    <property type="match status" value="1"/>
</dbReference>
<dbReference type="InterPro" id="IPR012263">
    <property type="entry name" value="M_m6A_EcoRV"/>
</dbReference>
<dbReference type="RefSeq" id="WP_110003815.1">
    <property type="nucleotide sequence ID" value="NZ_CATNXO010000022.1"/>
</dbReference>
<dbReference type="EMBL" id="DACTBT010000042">
    <property type="protein sequence ID" value="HAT4299769.1"/>
    <property type="molecule type" value="Genomic_DNA"/>
</dbReference>
<dbReference type="PANTHER" id="PTHR30481:SF4">
    <property type="entry name" value="SITE-SPECIFIC DNA-METHYLTRANSFERASE (ADENINE-SPECIFIC)"/>
    <property type="match status" value="1"/>
</dbReference>
<name>A0A0K2Y7N5_CLOPF</name>
<dbReference type="Pfam" id="PF02086">
    <property type="entry name" value="MethyltransfD12"/>
    <property type="match status" value="1"/>
</dbReference>
<dbReference type="EMBL" id="LN835295">
    <property type="protein sequence ID" value="CRG98280.1"/>
    <property type="molecule type" value="Genomic_DNA"/>
</dbReference>
<dbReference type="Proteomes" id="UP000855421">
    <property type="component" value="Unassembled WGS sequence"/>
</dbReference>
<reference evidence="5" key="4">
    <citation type="submission" date="2020-07" db="EMBL/GenBank/DDBJ databases">
        <authorList>
            <consortium name="NCBI Pathogen Detection Project"/>
        </authorList>
    </citation>
    <scope>NUCLEOTIDE SEQUENCE</scope>
    <source>
        <strain evidence="5">C25</strain>
    </source>
</reference>
<geneLocation type="plasmid" evidence="4">
    <name>pJIR4150</name>
</geneLocation>
<reference evidence="4" key="2">
    <citation type="submission" date="2015-09" db="EMBL/GenBank/DDBJ databases">
        <title>Functional analysis of a bacitracin resistant determinant located on ICECp1, a novel Tn916-like element from a conjugative plasmid in Clostridium perfringens.</title>
        <authorList>
            <person name="Han X."/>
            <person name="Du X.-D."/>
            <person name="Southey L."/>
            <person name="Bulach D.M."/>
            <person name="Seemann T."/>
            <person name="Yan X.-X."/>
            <person name="Bannam T.L."/>
            <person name="Rood J.I."/>
        </authorList>
    </citation>
    <scope>NUCLEOTIDE SEQUENCE [LARGE SCALE GENOMIC DNA]</scope>
    <source>
        <strain evidence="4">JIR12708</strain>
        <plasmid evidence="4">pJIR4150</plasmid>
    </source>
</reference>
<evidence type="ECO:0000256" key="1">
    <source>
        <dbReference type="ARBA" id="ARBA00022603"/>
    </source>
</evidence>
<evidence type="ECO:0000313" key="5">
    <source>
        <dbReference type="EMBL" id="HAT4299769.1"/>
    </source>
</evidence>
<dbReference type="GO" id="GO:0043565">
    <property type="term" value="F:sequence-specific DNA binding"/>
    <property type="evidence" value="ECO:0007669"/>
    <property type="project" value="TreeGrafter"/>
</dbReference>
<keyword evidence="3" id="KW-0949">S-adenosyl-L-methionine</keyword>
<reference evidence="4" key="1">
    <citation type="submission" date="2015-03" db="EMBL/GenBank/DDBJ databases">
        <authorList>
            <person name="Murphy D."/>
        </authorList>
    </citation>
    <scope>NUCLEOTIDE SEQUENCE</scope>
    <source>
        <strain evidence="4">JIR12708</strain>
        <plasmid evidence="4">pJIR4150</plasmid>
    </source>
</reference>
<evidence type="ECO:0000256" key="3">
    <source>
        <dbReference type="ARBA" id="ARBA00022691"/>
    </source>
</evidence>
<dbReference type="PANTHER" id="PTHR30481">
    <property type="entry name" value="DNA ADENINE METHYLASE"/>
    <property type="match status" value="1"/>
</dbReference>
<dbReference type="EMBL" id="JAENRE010000017">
    <property type="protein sequence ID" value="MBO3418050.1"/>
    <property type="molecule type" value="Genomic_DNA"/>
</dbReference>
<dbReference type="GO" id="GO:0032259">
    <property type="term" value="P:methylation"/>
    <property type="evidence" value="ECO:0007669"/>
    <property type="project" value="UniProtKB-KW"/>
</dbReference>
<keyword evidence="1 4" id="KW-0489">Methyltransferase</keyword>
<keyword evidence="4" id="KW-0614">Plasmid</keyword>
<reference evidence="5" key="3">
    <citation type="journal article" date="2018" name="Genome Biol.">
        <title>SKESA: strategic k-mer extension for scrupulous assemblies.</title>
        <authorList>
            <person name="Souvorov A."/>
            <person name="Agarwala R."/>
            <person name="Lipman D.J."/>
        </authorList>
    </citation>
    <scope>NUCLEOTIDE SEQUENCE</scope>
    <source>
        <strain evidence="5">C25</strain>
    </source>
</reference>
<dbReference type="Proteomes" id="UP000668358">
    <property type="component" value="Unassembled WGS sequence"/>
</dbReference>
<dbReference type="GO" id="GO:0006298">
    <property type="term" value="P:mismatch repair"/>
    <property type="evidence" value="ECO:0007669"/>
    <property type="project" value="TreeGrafter"/>
</dbReference>
<organism evidence="4">
    <name type="scientific">Clostridium perfringens</name>
    <dbReference type="NCBI Taxonomy" id="1502"/>
    <lineage>
        <taxon>Bacteria</taxon>
        <taxon>Bacillati</taxon>
        <taxon>Bacillota</taxon>
        <taxon>Clostridia</taxon>
        <taxon>Eubacteriales</taxon>
        <taxon>Clostridiaceae</taxon>
        <taxon>Clostridium</taxon>
    </lineage>
</organism>
<accession>A0A0K2Y7N5</accession>
<keyword evidence="2 4" id="KW-0808">Transferase</keyword>
<gene>
    <name evidence="4" type="primary">dam</name>
    <name evidence="5" type="ORF">I9063_003193</name>
    <name evidence="6" type="ORF">JJB78_16425</name>
</gene>
<sequence length="254" mass="30045">MQKSMLKPPITRLGGKSKLRKEIIKMMPDHVCYVEPFFGAGWVYFGKEKSKIEVINDIENEIPNLFKIIKYHAPEMKRLLSYEISGRSIFDEYKNATLEHLTDIQRAIRFMYLITQSFGGQGNHYGYGTNTLPSQKIFDCNLDELQERLKNTYIENLDFQKVIEKYDREYTLFFLDPPYYGTAGYEAEFGIKEQLKLRDILKNIKGKFILTINDCEETRSWYKDFNIKEVEVPYSVSRQTEGRKRNKELIITNY</sequence>
<evidence type="ECO:0000256" key="2">
    <source>
        <dbReference type="ARBA" id="ARBA00022679"/>
    </source>
</evidence>
<dbReference type="PIRSF" id="PIRSF000398">
    <property type="entry name" value="M_m6A_EcoRV"/>
    <property type="match status" value="1"/>
</dbReference>
<evidence type="ECO:0000313" key="7">
    <source>
        <dbReference type="Proteomes" id="UP000668358"/>
    </source>
</evidence>
<dbReference type="GO" id="GO:0009007">
    <property type="term" value="F:site-specific DNA-methyltransferase (adenine-specific) activity"/>
    <property type="evidence" value="ECO:0007669"/>
    <property type="project" value="UniProtKB-EC"/>
</dbReference>
<protein>
    <submittedName>
        <fullName evidence="4">DNA adenine methylase</fullName>
        <ecNumber evidence="4">2.1.1.72</ecNumber>
    </submittedName>
</protein>
<dbReference type="NCBIfam" id="TIGR00571">
    <property type="entry name" value="dam"/>
    <property type="match status" value="1"/>
</dbReference>
<dbReference type="GO" id="GO:0009307">
    <property type="term" value="P:DNA restriction-modification system"/>
    <property type="evidence" value="ECO:0007669"/>
    <property type="project" value="InterPro"/>
</dbReference>
<evidence type="ECO:0000313" key="4">
    <source>
        <dbReference type="EMBL" id="CRG98280.1"/>
    </source>
</evidence>